<feature type="domain" description="RNA polymerase beta subunit protrusion" evidence="6">
    <location>
        <begin position="26"/>
        <end position="210"/>
    </location>
</feature>
<dbReference type="EC" id="2.7.7.6" evidence="1"/>
<feature type="non-terminal residue" evidence="7">
    <location>
        <position position="318"/>
    </location>
</feature>
<keyword evidence="3" id="KW-0808">Transferase</keyword>
<dbReference type="GO" id="GO:0003677">
    <property type="term" value="F:DNA binding"/>
    <property type="evidence" value="ECO:0007669"/>
    <property type="project" value="InterPro"/>
</dbReference>
<name>A0A382A5V1_9ZZZZ</name>
<reference evidence="7" key="1">
    <citation type="submission" date="2018-05" db="EMBL/GenBank/DDBJ databases">
        <authorList>
            <person name="Lanie J.A."/>
            <person name="Ng W.-L."/>
            <person name="Kazmierczak K.M."/>
            <person name="Andrzejewski T.M."/>
            <person name="Davidsen T.M."/>
            <person name="Wayne K.J."/>
            <person name="Tettelin H."/>
            <person name="Glass J.I."/>
            <person name="Rusch D."/>
            <person name="Podicherti R."/>
            <person name="Tsui H.-C.T."/>
            <person name="Winkler M.E."/>
        </authorList>
    </citation>
    <scope>NUCLEOTIDE SEQUENCE</scope>
</reference>
<dbReference type="Pfam" id="PF04563">
    <property type="entry name" value="RNA_pol_Rpb2_1"/>
    <property type="match status" value="1"/>
</dbReference>
<evidence type="ECO:0000313" key="7">
    <source>
        <dbReference type="EMBL" id="SVA96918.1"/>
    </source>
</evidence>
<protein>
    <recommendedName>
        <fullName evidence="1">DNA-directed RNA polymerase</fullName>
        <ecNumber evidence="1">2.7.7.6</ecNumber>
    </recommendedName>
</protein>
<keyword evidence="2" id="KW-0240">DNA-directed RNA polymerase</keyword>
<dbReference type="EMBL" id="UINC01024038">
    <property type="protein sequence ID" value="SVA96918.1"/>
    <property type="molecule type" value="Genomic_DNA"/>
</dbReference>
<dbReference type="GO" id="GO:0000428">
    <property type="term" value="C:DNA-directed RNA polymerase complex"/>
    <property type="evidence" value="ECO:0007669"/>
    <property type="project" value="UniProtKB-KW"/>
</dbReference>
<dbReference type="Gene3D" id="3.90.1100.10">
    <property type="match status" value="1"/>
</dbReference>
<evidence type="ECO:0000256" key="5">
    <source>
        <dbReference type="ARBA" id="ARBA00023163"/>
    </source>
</evidence>
<evidence type="ECO:0000256" key="1">
    <source>
        <dbReference type="ARBA" id="ARBA00012418"/>
    </source>
</evidence>
<evidence type="ECO:0000259" key="6">
    <source>
        <dbReference type="Pfam" id="PF04563"/>
    </source>
</evidence>
<dbReference type="GO" id="GO:0003899">
    <property type="term" value="F:DNA-directed RNA polymerase activity"/>
    <property type="evidence" value="ECO:0007669"/>
    <property type="project" value="UniProtKB-EC"/>
</dbReference>
<keyword evidence="5" id="KW-0804">Transcription</keyword>
<evidence type="ECO:0000256" key="2">
    <source>
        <dbReference type="ARBA" id="ARBA00022478"/>
    </source>
</evidence>
<dbReference type="InterPro" id="IPR007644">
    <property type="entry name" value="RNA_pol_bsu_protrusion"/>
</dbReference>
<dbReference type="GO" id="GO:0006351">
    <property type="term" value="P:DNA-templated transcription"/>
    <property type="evidence" value="ECO:0007669"/>
    <property type="project" value="InterPro"/>
</dbReference>
<proteinExistence type="predicted"/>
<organism evidence="7">
    <name type="scientific">marine metagenome</name>
    <dbReference type="NCBI Taxonomy" id="408172"/>
    <lineage>
        <taxon>unclassified sequences</taxon>
        <taxon>metagenomes</taxon>
        <taxon>ecological metagenomes</taxon>
    </lineage>
</organism>
<gene>
    <name evidence="7" type="ORF">METZ01_LOCUS149772</name>
</gene>
<sequence length="318" mass="36019">MGYSFTEKKRIRKSFSKRSEVDQIPNLLEIQKESYRKLLQKGVPAEQRIDQGLQAAFKSVFPIESYSGAASLDFATYKLGQPAFDVRECQQRGLMYSAPLHAILRLMIFEKAEGGAAKTIRDVKEQEVYMGEIPLMTENGTFIINGTERVVVSQMHRSPGVFFDHDKGKTHSSGKLLFNARVIPYRGSWLDFEFDQKDLLYVRIDRRRKLPGTIILQALGYTTEEILQLFFVNDRFTLADEGGEVELVPERLRGQELDFDLVVSGRTIAEAGIRITARHVRELDKAGLTRLQVPDSFLIGRTLAHDLIDTETGEVVGS</sequence>
<keyword evidence="4" id="KW-0548">Nucleotidyltransferase</keyword>
<dbReference type="AlphaFoldDB" id="A0A382A5V1"/>
<evidence type="ECO:0000256" key="4">
    <source>
        <dbReference type="ARBA" id="ARBA00022695"/>
    </source>
</evidence>
<evidence type="ECO:0000256" key="3">
    <source>
        <dbReference type="ARBA" id="ARBA00022679"/>
    </source>
</evidence>
<accession>A0A382A5V1</accession>
<dbReference type="SUPFAM" id="SSF64484">
    <property type="entry name" value="beta and beta-prime subunits of DNA dependent RNA-polymerase"/>
    <property type="match status" value="1"/>
</dbReference>
<dbReference type="FunFam" id="3.90.1110.10:FF:000001">
    <property type="entry name" value="DNA-directed RNA polymerase subunit beta"/>
    <property type="match status" value="1"/>
</dbReference>